<dbReference type="AlphaFoldDB" id="A0AB94IWH8"/>
<reference evidence="1 2" key="2">
    <citation type="submission" date="2010-03" db="EMBL/GenBank/DDBJ databases">
        <authorList>
            <person name="Pajon A."/>
        </authorList>
    </citation>
    <scope>NUCLEOTIDE SEQUENCE [LARGE SCALE GENOMIC DNA]</scope>
    <source>
        <strain evidence="1 2">SGP1</strain>
    </source>
</reference>
<dbReference type="Proteomes" id="UP000008957">
    <property type="component" value="Chromosome"/>
</dbReference>
<organism evidence="1 2">
    <name type="scientific">Fretibacterium fastidiosum</name>
    <dbReference type="NCBI Taxonomy" id="651822"/>
    <lineage>
        <taxon>Bacteria</taxon>
        <taxon>Thermotogati</taxon>
        <taxon>Synergistota</taxon>
        <taxon>Synergistia</taxon>
        <taxon>Synergistales</taxon>
        <taxon>Aminobacteriaceae</taxon>
        <taxon>Fretibacterium</taxon>
    </lineage>
</organism>
<dbReference type="PANTHER" id="PTHR39185:SF1">
    <property type="entry name" value="SWARMING MOTILITY PROTEIN SWRD"/>
    <property type="match status" value="1"/>
</dbReference>
<reference evidence="2" key="1">
    <citation type="submission" date="2010-03" db="EMBL/GenBank/DDBJ databases">
        <title>The genome sequence of Synergistetes sp. SGP1.</title>
        <authorList>
            <consortium name="metaHIT consortium -- http://www.metahit.eu/"/>
            <person name="Pajon A."/>
            <person name="Turner K."/>
            <person name="Parkhill J."/>
            <person name="Wade W."/>
            <person name="Vartoukian S."/>
        </authorList>
    </citation>
    <scope>NUCLEOTIDE SEQUENCE [LARGE SCALE GENOMIC DNA]</scope>
    <source>
        <strain evidence="2">SGP1</strain>
    </source>
</reference>
<dbReference type="RefSeq" id="WP_015556282.1">
    <property type="nucleotide sequence ID" value="NC_021038.1"/>
</dbReference>
<evidence type="ECO:0000313" key="1">
    <source>
        <dbReference type="EMBL" id="CBL28135.1"/>
    </source>
</evidence>
<evidence type="ECO:0000313" key="2">
    <source>
        <dbReference type="Proteomes" id="UP000008957"/>
    </source>
</evidence>
<gene>
    <name evidence="1" type="ORF">SY1_08350</name>
</gene>
<keyword evidence="2" id="KW-1185">Reference proteome</keyword>
<proteinExistence type="predicted"/>
<dbReference type="Pfam" id="PF06289">
    <property type="entry name" value="FlbD"/>
    <property type="match status" value="1"/>
</dbReference>
<accession>A0AB94IWH8</accession>
<dbReference type="PANTHER" id="PTHR39185">
    <property type="entry name" value="SWARMING MOTILITY PROTEIN SWRD"/>
    <property type="match status" value="1"/>
</dbReference>
<dbReference type="KEGG" id="sbr:SY1_08350"/>
<name>A0AB94IWH8_9BACT</name>
<protein>
    <submittedName>
        <fullName evidence="1">Uncharacterized protein, possibly involved in motility</fullName>
    </submittedName>
</protein>
<dbReference type="InterPro" id="IPR009384">
    <property type="entry name" value="SwrD-like"/>
</dbReference>
<sequence>MIEVHRLNGERFLLNSDMIETINVTPDTVVRLLNGHRYIVREGIDEVCEKIIAFRKLAGYTCIVANSADEVEDSEGAGS</sequence>
<dbReference type="EMBL" id="FP929056">
    <property type="protein sequence ID" value="CBL28135.1"/>
    <property type="molecule type" value="Genomic_DNA"/>
</dbReference>